<dbReference type="InterPro" id="IPR010921">
    <property type="entry name" value="Trp_repressor/repl_initiator"/>
</dbReference>
<dbReference type="PANTHER" id="PTHR19303">
    <property type="entry name" value="TRANSPOSON"/>
    <property type="match status" value="1"/>
</dbReference>
<dbReference type="InterPro" id="IPR006600">
    <property type="entry name" value="HTH_CenpB_DNA-bd_dom"/>
</dbReference>
<dbReference type="Pfam" id="PF09607">
    <property type="entry name" value="BrkDBD"/>
    <property type="match status" value="1"/>
</dbReference>
<comment type="caution">
    <text evidence="4">The sequence shown here is derived from an EMBL/GenBank/DDBJ whole genome shotgun (WGS) entry which is preliminary data.</text>
</comment>
<dbReference type="InterPro" id="IPR018586">
    <property type="entry name" value="Brinker_DNA-bd"/>
</dbReference>
<proteinExistence type="predicted"/>
<dbReference type="PROSITE" id="PS51253">
    <property type="entry name" value="HTH_CENPB"/>
    <property type="match status" value="1"/>
</dbReference>
<dbReference type="AlphaFoldDB" id="A0A9D4TD26"/>
<dbReference type="EMBL" id="JABSTV010000730">
    <property type="protein sequence ID" value="KAH7985763.1"/>
    <property type="molecule type" value="Genomic_DNA"/>
</dbReference>
<accession>A0A9D4TD26</accession>
<evidence type="ECO:0000256" key="1">
    <source>
        <dbReference type="ARBA" id="ARBA00004123"/>
    </source>
</evidence>
<dbReference type="Pfam" id="PF03221">
    <property type="entry name" value="HTH_Tnp_Tc5"/>
    <property type="match status" value="1"/>
</dbReference>
<protein>
    <recommendedName>
        <fullName evidence="3">HTH CENPB-type domain-containing protein</fullName>
    </recommendedName>
</protein>
<dbReference type="InterPro" id="IPR050863">
    <property type="entry name" value="CenT-Element_Derived"/>
</dbReference>
<keyword evidence="2" id="KW-0238">DNA-binding</keyword>
<dbReference type="GO" id="GO:0043565">
    <property type="term" value="F:sequence-specific DNA binding"/>
    <property type="evidence" value="ECO:0007669"/>
    <property type="project" value="InterPro"/>
</dbReference>
<dbReference type="PANTHER" id="PTHR19303:SF74">
    <property type="entry name" value="POGO TRANSPOSABLE ELEMENT WITH KRAB DOMAIN"/>
    <property type="match status" value="1"/>
</dbReference>
<sequence>MAAAATCLKARPRWRHYGSRCADLKVLVLHAGGSFSRHSTVAARGRIVVPIAWRTARSGGAELVNGDSSESDHSMAPTKRCHHSAAFKRKVVLHAEKTSNLRAQQEFGVHEKNVRRWRKQRAELFGCAATRMAFTGPKTGRHHAVEEVVADMVREQREAGMPVTTEIIQAKAREVAIAKSVSRTCFKASRGWTTRFMKRFGFSLRRRTSI</sequence>
<organism evidence="4 5">
    <name type="scientific">Rhipicephalus sanguineus</name>
    <name type="common">Brown dog tick</name>
    <name type="synonym">Ixodes sanguineus</name>
    <dbReference type="NCBI Taxonomy" id="34632"/>
    <lineage>
        <taxon>Eukaryota</taxon>
        <taxon>Metazoa</taxon>
        <taxon>Ecdysozoa</taxon>
        <taxon>Arthropoda</taxon>
        <taxon>Chelicerata</taxon>
        <taxon>Arachnida</taxon>
        <taxon>Acari</taxon>
        <taxon>Parasitiformes</taxon>
        <taxon>Ixodida</taxon>
        <taxon>Ixodoidea</taxon>
        <taxon>Ixodidae</taxon>
        <taxon>Rhipicephalinae</taxon>
        <taxon>Rhipicephalus</taxon>
        <taxon>Rhipicephalus</taxon>
    </lineage>
</organism>
<feature type="domain" description="HTH CENPB-type" evidence="3">
    <location>
        <begin position="133"/>
        <end position="206"/>
    </location>
</feature>
<dbReference type="VEuPathDB" id="VectorBase:RSAN_041852"/>
<evidence type="ECO:0000259" key="3">
    <source>
        <dbReference type="PROSITE" id="PS51253"/>
    </source>
</evidence>
<dbReference type="SUPFAM" id="SSF48295">
    <property type="entry name" value="TrpR-like"/>
    <property type="match status" value="1"/>
</dbReference>
<reference evidence="4" key="2">
    <citation type="submission" date="2021-09" db="EMBL/GenBank/DDBJ databases">
        <authorList>
            <person name="Jia N."/>
            <person name="Wang J."/>
            <person name="Shi W."/>
            <person name="Du L."/>
            <person name="Sun Y."/>
            <person name="Zhan W."/>
            <person name="Jiang J."/>
            <person name="Wang Q."/>
            <person name="Zhang B."/>
            <person name="Ji P."/>
            <person name="Sakyi L.B."/>
            <person name="Cui X."/>
            <person name="Yuan T."/>
            <person name="Jiang B."/>
            <person name="Yang W."/>
            <person name="Lam T.T.-Y."/>
            <person name="Chang Q."/>
            <person name="Ding S."/>
            <person name="Wang X."/>
            <person name="Zhu J."/>
            <person name="Ruan X."/>
            <person name="Zhao L."/>
            <person name="Wei J."/>
            <person name="Que T."/>
            <person name="Du C."/>
            <person name="Cheng J."/>
            <person name="Dai P."/>
            <person name="Han X."/>
            <person name="Huang E."/>
            <person name="Gao Y."/>
            <person name="Liu J."/>
            <person name="Shao H."/>
            <person name="Ye R."/>
            <person name="Li L."/>
            <person name="Wei W."/>
            <person name="Wang X."/>
            <person name="Wang C."/>
            <person name="Huo Q."/>
            <person name="Li W."/>
            <person name="Guo W."/>
            <person name="Chen H."/>
            <person name="Chen S."/>
            <person name="Zhou L."/>
            <person name="Zhou L."/>
            <person name="Ni X."/>
            <person name="Tian J."/>
            <person name="Zhou Y."/>
            <person name="Sheng Y."/>
            <person name="Liu T."/>
            <person name="Pan Y."/>
            <person name="Xia L."/>
            <person name="Li J."/>
            <person name="Zhao F."/>
            <person name="Cao W."/>
        </authorList>
    </citation>
    <scope>NUCLEOTIDE SEQUENCE</scope>
    <source>
        <strain evidence="4">Rsan-2018</strain>
        <tissue evidence="4">Larvae</tissue>
    </source>
</reference>
<dbReference type="GO" id="GO:0005634">
    <property type="term" value="C:nucleus"/>
    <property type="evidence" value="ECO:0007669"/>
    <property type="project" value="UniProtKB-SubCell"/>
</dbReference>
<gene>
    <name evidence="4" type="ORF">HPB52_025413</name>
</gene>
<evidence type="ECO:0000313" key="5">
    <source>
        <dbReference type="Proteomes" id="UP000821837"/>
    </source>
</evidence>
<dbReference type="Gene3D" id="1.10.10.60">
    <property type="entry name" value="Homeodomain-like"/>
    <property type="match status" value="1"/>
</dbReference>
<keyword evidence="5" id="KW-1185">Reference proteome</keyword>
<dbReference type="SMART" id="SM00674">
    <property type="entry name" value="CENPB"/>
    <property type="match status" value="1"/>
</dbReference>
<evidence type="ECO:0000313" key="4">
    <source>
        <dbReference type="EMBL" id="KAH7985763.1"/>
    </source>
</evidence>
<evidence type="ECO:0000256" key="2">
    <source>
        <dbReference type="ARBA" id="ARBA00023125"/>
    </source>
</evidence>
<dbReference type="InterPro" id="IPR009057">
    <property type="entry name" value="Homeodomain-like_sf"/>
</dbReference>
<dbReference type="Proteomes" id="UP000821837">
    <property type="component" value="Unassembled WGS sequence"/>
</dbReference>
<reference evidence="4" key="1">
    <citation type="journal article" date="2020" name="Cell">
        <title>Large-Scale Comparative Analyses of Tick Genomes Elucidate Their Genetic Diversity and Vector Capacities.</title>
        <authorList>
            <consortium name="Tick Genome and Microbiome Consortium (TIGMIC)"/>
            <person name="Jia N."/>
            <person name="Wang J."/>
            <person name="Shi W."/>
            <person name="Du L."/>
            <person name="Sun Y."/>
            <person name="Zhan W."/>
            <person name="Jiang J.F."/>
            <person name="Wang Q."/>
            <person name="Zhang B."/>
            <person name="Ji P."/>
            <person name="Bell-Sakyi L."/>
            <person name="Cui X.M."/>
            <person name="Yuan T.T."/>
            <person name="Jiang B.G."/>
            <person name="Yang W.F."/>
            <person name="Lam T.T."/>
            <person name="Chang Q.C."/>
            <person name="Ding S.J."/>
            <person name="Wang X.J."/>
            <person name="Zhu J.G."/>
            <person name="Ruan X.D."/>
            <person name="Zhao L."/>
            <person name="Wei J.T."/>
            <person name="Ye R.Z."/>
            <person name="Que T.C."/>
            <person name="Du C.H."/>
            <person name="Zhou Y.H."/>
            <person name="Cheng J.X."/>
            <person name="Dai P.F."/>
            <person name="Guo W.B."/>
            <person name="Han X.H."/>
            <person name="Huang E.J."/>
            <person name="Li L.F."/>
            <person name="Wei W."/>
            <person name="Gao Y.C."/>
            <person name="Liu J.Z."/>
            <person name="Shao H.Z."/>
            <person name="Wang X."/>
            <person name="Wang C.C."/>
            <person name="Yang T.C."/>
            <person name="Huo Q.B."/>
            <person name="Li W."/>
            <person name="Chen H.Y."/>
            <person name="Chen S.E."/>
            <person name="Zhou L.G."/>
            <person name="Ni X.B."/>
            <person name="Tian J.H."/>
            <person name="Sheng Y."/>
            <person name="Liu T."/>
            <person name="Pan Y.S."/>
            <person name="Xia L.Y."/>
            <person name="Li J."/>
            <person name="Zhao F."/>
            <person name="Cao W.C."/>
        </authorList>
    </citation>
    <scope>NUCLEOTIDE SEQUENCE</scope>
    <source>
        <strain evidence="4">Rsan-2018</strain>
    </source>
</reference>
<comment type="subcellular location">
    <subcellularLocation>
        <location evidence="1">Nucleus</location>
    </subcellularLocation>
</comment>
<dbReference type="SUPFAM" id="SSF46689">
    <property type="entry name" value="Homeodomain-like"/>
    <property type="match status" value="1"/>
</dbReference>
<name>A0A9D4TD26_RHISA</name>